<evidence type="ECO:0000313" key="1">
    <source>
        <dbReference type="EMBL" id="QHD70498.1"/>
    </source>
</evidence>
<sequence length="286" mass="31952">MDGQRRQTLNQLLTALPPGLLVDSAWLQAQGVARTSVHDYVRRGWLERVAPRVYRRTTTQGAAASLRWDMAVMSAQRTAAGELYVGGITALELHGLGHFARLGGERTVHLYDPDHAAPSWLATLSTNAQLVMHRRTLFEASDLGIDWHRLDLGTTRLGDVAASPQASEAWDHFLRVASAERATIELMDDVPASLTFDHADKIFENLTTLRPRLVTDLLKSCTSIRAKRLFLFFADRHAHGWAKRIDRDVVDLGRGKRQLVPGGRLDTRYQITVPEAFGPKTESEDQ</sequence>
<organism evidence="1 2">
    <name type="scientific">Sphingobium yanoikuyae</name>
    <name type="common">Sphingomonas yanoikuyae</name>
    <dbReference type="NCBI Taxonomy" id="13690"/>
    <lineage>
        <taxon>Bacteria</taxon>
        <taxon>Pseudomonadati</taxon>
        <taxon>Pseudomonadota</taxon>
        <taxon>Alphaproteobacteria</taxon>
        <taxon>Sphingomonadales</taxon>
        <taxon>Sphingomonadaceae</taxon>
        <taxon>Sphingobium</taxon>
    </lineage>
</organism>
<proteinExistence type="predicted"/>
<dbReference type="RefSeq" id="WP_004212781.1">
    <property type="nucleotide sequence ID" value="NZ_CAIGKD010000008.1"/>
</dbReference>
<dbReference type="Pfam" id="PF17194">
    <property type="entry name" value="AbiEi_3_N"/>
    <property type="match status" value="1"/>
</dbReference>
<name>A0A085K0F7_SPHYA</name>
<dbReference type="InterPro" id="IPR033455">
    <property type="entry name" value="AbiEi_3_N"/>
</dbReference>
<evidence type="ECO:0000313" key="2">
    <source>
        <dbReference type="Proteomes" id="UP000464086"/>
    </source>
</evidence>
<dbReference type="Proteomes" id="UP000464086">
    <property type="component" value="Chromosome"/>
</dbReference>
<dbReference type="AlphaFoldDB" id="A0A085K0F7"/>
<protein>
    <submittedName>
        <fullName evidence="1">Uncharacterized protein</fullName>
    </submittedName>
</protein>
<gene>
    <name evidence="1" type="ORF">GS397_21570</name>
</gene>
<accession>A0A085K0F7</accession>
<dbReference type="Pfam" id="PF11459">
    <property type="entry name" value="AbiEi_3"/>
    <property type="match status" value="1"/>
</dbReference>
<dbReference type="InterPro" id="IPR021561">
    <property type="entry name" value="AbiEi_3"/>
</dbReference>
<reference evidence="1 2" key="1">
    <citation type="submission" date="2019-12" db="EMBL/GenBank/DDBJ databases">
        <title>Functional and genomic insights into the Sphingobium yanoikuyae YC-JY1, a bacterium efficiently degrading bisphenol A.</title>
        <authorList>
            <person name="Jia Y."/>
            <person name="Li X."/>
            <person name="Wang J."/>
            <person name="Eltoukhy A."/>
            <person name="Lamraoui I."/>
            <person name="Yan Y."/>
        </authorList>
    </citation>
    <scope>NUCLEOTIDE SEQUENCE [LARGE SCALE GENOMIC DNA]</scope>
    <source>
        <strain evidence="1 2">YC-JY1</strain>
    </source>
</reference>
<dbReference type="EMBL" id="CP047218">
    <property type="protein sequence ID" value="QHD70498.1"/>
    <property type="molecule type" value="Genomic_DNA"/>
</dbReference>